<name>A0A6J7X247_9CAUD</name>
<dbReference type="GO" id="GO:0003886">
    <property type="term" value="F:DNA (cytosine-5-)-methyltransferase activity"/>
    <property type="evidence" value="ECO:0007669"/>
    <property type="project" value="UniProtKB-EC"/>
</dbReference>
<keyword evidence="4 7" id="KW-0949">S-adenosyl-L-methionine</keyword>
<dbReference type="PANTHER" id="PTHR46098">
    <property type="entry name" value="TRNA (CYTOSINE(38)-C(5))-METHYLTRANSFERASE"/>
    <property type="match status" value="1"/>
</dbReference>
<evidence type="ECO:0000256" key="2">
    <source>
        <dbReference type="ARBA" id="ARBA00022632"/>
    </source>
</evidence>
<protein>
    <recommendedName>
        <fullName evidence="9">Cytosine-specific methyltransferase</fullName>
        <ecNumber evidence="9">2.1.1.37</ecNumber>
    </recommendedName>
</protein>
<dbReference type="EC" id="2.1.1.37" evidence="9"/>
<dbReference type="InterPro" id="IPR029063">
    <property type="entry name" value="SAM-dependent_MTases_sf"/>
</dbReference>
<proteinExistence type="inferred from homology"/>
<evidence type="ECO:0000256" key="10">
    <source>
        <dbReference type="SAM" id="MobiDB-lite"/>
    </source>
</evidence>
<dbReference type="GO" id="GO:0032259">
    <property type="term" value="P:methylation"/>
    <property type="evidence" value="ECO:0007669"/>
    <property type="project" value="UniProtKB-KW"/>
</dbReference>
<dbReference type="Gene3D" id="3.40.50.150">
    <property type="entry name" value="Vaccinia Virus protein VP39"/>
    <property type="match status" value="1"/>
</dbReference>
<dbReference type="EMBL" id="LR798308">
    <property type="protein sequence ID" value="CAB5223062.1"/>
    <property type="molecule type" value="Genomic_DNA"/>
</dbReference>
<dbReference type="InterPro" id="IPR001525">
    <property type="entry name" value="C5_MeTfrase"/>
</dbReference>
<dbReference type="SUPFAM" id="SSF53335">
    <property type="entry name" value="S-adenosyl-L-methionine-dependent methyltransferases"/>
    <property type="match status" value="1"/>
</dbReference>
<organism evidence="11">
    <name type="scientific">uncultured Caudovirales phage</name>
    <dbReference type="NCBI Taxonomy" id="2100421"/>
    <lineage>
        <taxon>Viruses</taxon>
        <taxon>Duplodnaviria</taxon>
        <taxon>Heunggongvirae</taxon>
        <taxon>Uroviricota</taxon>
        <taxon>Caudoviricetes</taxon>
        <taxon>Peduoviridae</taxon>
        <taxon>Maltschvirus</taxon>
        <taxon>Maltschvirus maltsch</taxon>
    </lineage>
</organism>
<dbReference type="NCBIfam" id="TIGR00675">
    <property type="entry name" value="dcm"/>
    <property type="match status" value="1"/>
</dbReference>
<comment type="similarity">
    <text evidence="7 8">Belongs to the class I-like SAM-binding methyltransferase superfamily. C5-methyltransferase family.</text>
</comment>
<dbReference type="PRINTS" id="PR00105">
    <property type="entry name" value="C5METTRFRASE"/>
</dbReference>
<dbReference type="GO" id="GO:0052170">
    <property type="term" value="P:symbiont-mediated suppression of host innate immune response"/>
    <property type="evidence" value="ECO:0007669"/>
    <property type="project" value="UniProtKB-KW"/>
</dbReference>
<dbReference type="GO" id="GO:0099018">
    <property type="term" value="P:symbiont-mediated evasion of host restriction-modification system"/>
    <property type="evidence" value="ECO:0007669"/>
    <property type="project" value="UniProtKB-KW"/>
</dbReference>
<evidence type="ECO:0000256" key="1">
    <source>
        <dbReference type="ARBA" id="ARBA00022603"/>
    </source>
</evidence>
<dbReference type="PANTHER" id="PTHR46098:SF1">
    <property type="entry name" value="TRNA (CYTOSINE(38)-C(5))-METHYLTRANSFERASE"/>
    <property type="match status" value="1"/>
</dbReference>
<reference evidence="11" key="1">
    <citation type="submission" date="2020-05" db="EMBL/GenBank/DDBJ databases">
        <authorList>
            <person name="Chiriac C."/>
            <person name="Salcher M."/>
            <person name="Ghai R."/>
            <person name="Kavagutti S V."/>
        </authorList>
    </citation>
    <scope>NUCLEOTIDE SEQUENCE</scope>
</reference>
<evidence type="ECO:0000256" key="5">
    <source>
        <dbReference type="ARBA" id="ARBA00023280"/>
    </source>
</evidence>
<gene>
    <name evidence="11" type="ORF">UFOVP366_46</name>
</gene>
<accession>A0A6J7X247</accession>
<feature type="active site" evidence="7">
    <location>
        <position position="73"/>
    </location>
</feature>
<dbReference type="PROSITE" id="PS51679">
    <property type="entry name" value="SAM_MT_C5"/>
    <property type="match status" value="1"/>
</dbReference>
<keyword evidence="2" id="KW-0945">Host-virus interaction</keyword>
<evidence type="ECO:0000256" key="6">
    <source>
        <dbReference type="ARBA" id="ARBA00033479"/>
    </source>
</evidence>
<evidence type="ECO:0000313" key="11">
    <source>
        <dbReference type="EMBL" id="CAB5223062.1"/>
    </source>
</evidence>
<dbReference type="InterPro" id="IPR050750">
    <property type="entry name" value="C5-MTase"/>
</dbReference>
<keyword evidence="6" id="KW-1258">Restriction-modification system evasion by virus</keyword>
<evidence type="ECO:0000256" key="4">
    <source>
        <dbReference type="ARBA" id="ARBA00022691"/>
    </source>
</evidence>
<dbReference type="Gene3D" id="3.90.120.10">
    <property type="entry name" value="DNA Methylase, subunit A, domain 2"/>
    <property type="match status" value="1"/>
</dbReference>
<dbReference type="PROSITE" id="PS00094">
    <property type="entry name" value="C5_MTASE_1"/>
    <property type="match status" value="1"/>
</dbReference>
<keyword evidence="2" id="KW-1090">Inhibition of host innate immune response by virus</keyword>
<dbReference type="Pfam" id="PF00145">
    <property type="entry name" value="DNA_methylase"/>
    <property type="match status" value="1"/>
</dbReference>
<evidence type="ECO:0000256" key="8">
    <source>
        <dbReference type="RuleBase" id="RU000416"/>
    </source>
</evidence>
<keyword evidence="1 7" id="KW-0489">Methyltransferase</keyword>
<evidence type="ECO:0000256" key="9">
    <source>
        <dbReference type="RuleBase" id="RU000417"/>
    </source>
</evidence>
<evidence type="ECO:0000256" key="7">
    <source>
        <dbReference type="PROSITE-ProRule" id="PRU01016"/>
    </source>
</evidence>
<comment type="catalytic activity">
    <reaction evidence="9">
        <text>a 2'-deoxycytidine in DNA + S-adenosyl-L-methionine = a 5-methyl-2'-deoxycytidine in DNA + S-adenosyl-L-homocysteine + H(+)</text>
        <dbReference type="Rhea" id="RHEA:13681"/>
        <dbReference type="Rhea" id="RHEA-COMP:11369"/>
        <dbReference type="Rhea" id="RHEA-COMP:11370"/>
        <dbReference type="ChEBI" id="CHEBI:15378"/>
        <dbReference type="ChEBI" id="CHEBI:57856"/>
        <dbReference type="ChEBI" id="CHEBI:59789"/>
        <dbReference type="ChEBI" id="CHEBI:85452"/>
        <dbReference type="ChEBI" id="CHEBI:85454"/>
        <dbReference type="EC" id="2.1.1.37"/>
    </reaction>
</comment>
<dbReference type="InterPro" id="IPR018117">
    <property type="entry name" value="C5_DNA_meth_AS"/>
</dbReference>
<keyword evidence="5" id="KW-0899">Viral immunoevasion</keyword>
<feature type="region of interest" description="Disordered" evidence="10">
    <location>
        <begin position="386"/>
        <end position="406"/>
    </location>
</feature>
<sequence length="467" mass="51329">MTLTYGSLFAGVGGFDMGMEQAGYEPVFQVEWDKNCQKILHHHWPTVPKWGDVCDVNGADLPPCDVLIFGSPCQDLSVAGKRAGLQDGDRSSMFFEAVRIIKEMRDATNSIYPRATIWENVPGALSSNKGADFGVVLSSMADIGAITQEYAVLDAQYFRSTPQRRRRIFLVSIFDPAASERCPDPLLPLIQGSRGDFAKGRKARKDAARLAEGSVDPSDGEGFRMLAFGHYTSDDSASTIQARDHKYVTDIIVPNILDDIETVGSLSVSDLTKWQTNYQSINAGLLQVVPFVKSRRAQSNSDDETWVEGDVTPTLNAFDNSGESRATVLMPFVFDGTRHDDFRMDTETVPTLKQRMGTGGGQVPMLAEPTYAFDTQFGSNAAVFEDQSPTLKSSQQPPSVSPPGLAVRRLTPLECERLMGWPDDHTRWTADGKEQADTNRYKQCGNGVASCVAKFVGEQLRPVLETK</sequence>
<evidence type="ECO:0000256" key="3">
    <source>
        <dbReference type="ARBA" id="ARBA00022679"/>
    </source>
</evidence>
<keyword evidence="3 7" id="KW-0808">Transferase</keyword>